<dbReference type="EMBL" id="JAFIRN010000002">
    <property type="protein sequence ID" value="KAG5853929.1"/>
    <property type="molecule type" value="Genomic_DNA"/>
</dbReference>
<organism evidence="1 2">
    <name type="scientific">Anguilla anguilla</name>
    <name type="common">European freshwater eel</name>
    <name type="synonym">Muraena anguilla</name>
    <dbReference type="NCBI Taxonomy" id="7936"/>
    <lineage>
        <taxon>Eukaryota</taxon>
        <taxon>Metazoa</taxon>
        <taxon>Chordata</taxon>
        <taxon>Craniata</taxon>
        <taxon>Vertebrata</taxon>
        <taxon>Euteleostomi</taxon>
        <taxon>Actinopterygii</taxon>
        <taxon>Neopterygii</taxon>
        <taxon>Teleostei</taxon>
        <taxon>Anguilliformes</taxon>
        <taxon>Anguillidae</taxon>
        <taxon>Anguilla</taxon>
    </lineage>
</organism>
<keyword evidence="2" id="KW-1185">Reference proteome</keyword>
<evidence type="ECO:0000313" key="2">
    <source>
        <dbReference type="Proteomes" id="UP001044222"/>
    </source>
</evidence>
<dbReference type="Proteomes" id="UP001044222">
    <property type="component" value="Unassembled WGS sequence"/>
</dbReference>
<evidence type="ECO:0000313" key="1">
    <source>
        <dbReference type="EMBL" id="KAG5853929.1"/>
    </source>
</evidence>
<dbReference type="AlphaFoldDB" id="A0A9D3MS39"/>
<sequence length="97" mass="10999">AVGHSFGSVLINGKKPPEGPLICRVVCFTVGLRTCLGWLRLRQLQDTVVVFNYFCGIRTRTEIRLVFRVMAHDMLRLTITNCRAKMVTQQMVLFGSI</sequence>
<reference evidence="1" key="1">
    <citation type="submission" date="2021-01" db="EMBL/GenBank/DDBJ databases">
        <title>A chromosome-scale assembly of European eel, Anguilla anguilla.</title>
        <authorList>
            <person name="Henkel C."/>
            <person name="Jong-Raadsen S.A."/>
            <person name="Dufour S."/>
            <person name="Weltzien F.-A."/>
            <person name="Palstra A.P."/>
            <person name="Pelster B."/>
            <person name="Spaink H.P."/>
            <person name="Van Den Thillart G.E."/>
            <person name="Jansen H."/>
            <person name="Zahm M."/>
            <person name="Klopp C."/>
            <person name="Cedric C."/>
            <person name="Louis A."/>
            <person name="Berthelot C."/>
            <person name="Parey E."/>
            <person name="Roest Crollius H."/>
            <person name="Montfort J."/>
            <person name="Robinson-Rechavi M."/>
            <person name="Bucao C."/>
            <person name="Bouchez O."/>
            <person name="Gislard M."/>
            <person name="Lluch J."/>
            <person name="Milhes M."/>
            <person name="Lampietro C."/>
            <person name="Lopez Roques C."/>
            <person name="Donnadieu C."/>
            <person name="Braasch I."/>
            <person name="Desvignes T."/>
            <person name="Postlethwait J."/>
            <person name="Bobe J."/>
            <person name="Guiguen Y."/>
            <person name="Dirks R."/>
        </authorList>
    </citation>
    <scope>NUCLEOTIDE SEQUENCE</scope>
    <source>
        <strain evidence="1">Tag_6206</strain>
        <tissue evidence="1">Liver</tissue>
    </source>
</reference>
<gene>
    <name evidence="1" type="ORF">ANANG_G00032050</name>
</gene>
<feature type="non-terminal residue" evidence="1">
    <location>
        <position position="1"/>
    </location>
</feature>
<protein>
    <submittedName>
        <fullName evidence="1">Uncharacterized protein</fullName>
    </submittedName>
</protein>
<comment type="caution">
    <text evidence="1">The sequence shown here is derived from an EMBL/GenBank/DDBJ whole genome shotgun (WGS) entry which is preliminary data.</text>
</comment>
<proteinExistence type="predicted"/>
<name>A0A9D3MS39_ANGAN</name>
<accession>A0A9D3MS39</accession>